<keyword evidence="1 3" id="KW-0378">Hydrolase</keyword>
<dbReference type="InterPro" id="IPR008979">
    <property type="entry name" value="Galactose-bd-like_sf"/>
</dbReference>
<comment type="similarity">
    <text evidence="3">Belongs to the glycosyl hydrolase 5 (cellulase A) family.</text>
</comment>
<dbReference type="GO" id="GO:0009251">
    <property type="term" value="P:glucan catabolic process"/>
    <property type="evidence" value="ECO:0007669"/>
    <property type="project" value="TreeGrafter"/>
</dbReference>
<dbReference type="Gene3D" id="3.20.20.80">
    <property type="entry name" value="Glycosidases"/>
    <property type="match status" value="1"/>
</dbReference>
<name>A0A7X9XAT1_9BACT</name>
<gene>
    <name evidence="6" type="ORF">HHU12_18650</name>
</gene>
<organism evidence="6 7">
    <name type="scientific">Flammeovirga aprica JL-4</name>
    <dbReference type="NCBI Taxonomy" id="694437"/>
    <lineage>
        <taxon>Bacteria</taxon>
        <taxon>Pseudomonadati</taxon>
        <taxon>Bacteroidota</taxon>
        <taxon>Cytophagia</taxon>
        <taxon>Cytophagales</taxon>
        <taxon>Flammeovirgaceae</taxon>
        <taxon>Flammeovirga</taxon>
    </lineage>
</organism>
<dbReference type="EMBL" id="JABANE010000053">
    <property type="protein sequence ID" value="NME70000.1"/>
    <property type="molecule type" value="Genomic_DNA"/>
</dbReference>
<dbReference type="InterPro" id="IPR017853">
    <property type="entry name" value="GH"/>
</dbReference>
<dbReference type="GO" id="GO:0005576">
    <property type="term" value="C:extracellular region"/>
    <property type="evidence" value="ECO:0007669"/>
    <property type="project" value="TreeGrafter"/>
</dbReference>
<evidence type="ECO:0000313" key="7">
    <source>
        <dbReference type="Proteomes" id="UP000576082"/>
    </source>
</evidence>
<dbReference type="SUPFAM" id="SSF51445">
    <property type="entry name" value="(Trans)glycosidases"/>
    <property type="match status" value="1"/>
</dbReference>
<dbReference type="GO" id="GO:0009986">
    <property type="term" value="C:cell surface"/>
    <property type="evidence" value="ECO:0007669"/>
    <property type="project" value="TreeGrafter"/>
</dbReference>
<evidence type="ECO:0000256" key="3">
    <source>
        <dbReference type="RuleBase" id="RU361153"/>
    </source>
</evidence>
<dbReference type="Pfam" id="PF00150">
    <property type="entry name" value="Cellulase"/>
    <property type="match status" value="1"/>
</dbReference>
<evidence type="ECO:0000259" key="4">
    <source>
        <dbReference type="Pfam" id="PF00150"/>
    </source>
</evidence>
<protein>
    <submittedName>
        <fullName evidence="6">Cellulase family glycosylhydrolase</fullName>
    </submittedName>
</protein>
<keyword evidence="7" id="KW-1185">Reference proteome</keyword>
<dbReference type="SUPFAM" id="SSF49785">
    <property type="entry name" value="Galactose-binding domain-like"/>
    <property type="match status" value="1"/>
</dbReference>
<reference evidence="6 7" key="1">
    <citation type="submission" date="2020-04" db="EMBL/GenBank/DDBJ databases">
        <title>Flammeovirga sp. SR4, a novel species isolated from seawater.</title>
        <authorList>
            <person name="Wang X."/>
        </authorList>
    </citation>
    <scope>NUCLEOTIDE SEQUENCE [LARGE SCALE GENOMIC DNA]</scope>
    <source>
        <strain evidence="6 7">ATCC 23126</strain>
    </source>
</reference>
<keyword evidence="2 3" id="KW-0326">Glycosidase</keyword>
<feature type="domain" description="Carbohydrate binding module family 35" evidence="5">
    <location>
        <begin position="486"/>
        <end position="574"/>
    </location>
</feature>
<dbReference type="InterPro" id="IPR041342">
    <property type="entry name" value="CBM35"/>
</dbReference>
<evidence type="ECO:0000313" key="6">
    <source>
        <dbReference type="EMBL" id="NME70000.1"/>
    </source>
</evidence>
<dbReference type="PANTHER" id="PTHR31297:SF13">
    <property type="entry name" value="PUTATIVE-RELATED"/>
    <property type="match status" value="1"/>
</dbReference>
<evidence type="ECO:0000256" key="2">
    <source>
        <dbReference type="ARBA" id="ARBA00023295"/>
    </source>
</evidence>
<sequence length="579" mass="67662">MLRYFITITLSIIGLQSFAQGFLRTEGTKIVNDNGPVIIRSIGTGNWMIQEGYMMQSTDAKINTHTQFRTKLEENIGKEKTAEFYDVWLENHFTKTDLDSMKAWGFNAVRVALHYKWFTLPIEEEKVKNGKIKHTWLKEGFEYTDKLMEWCTENEMYLIFDMHGAPGGQGKDANISDYDESLPSLWDSEFNKEKLEQLWIKIAKRYKDEKWVGGYDLINEPNWKFKNTGSDNGCGCNNNDEIWDLHARLTKAIRTVDKNHIVYISGNCWGNNYESFEQHDLKNVDDNMVITFHKYWTFNTDASVQGWIDMREKYQMPLWMSEAGENSNTWFSDCISLFEKNNIGWSWWPVKKQRVNNVLKVKTPDSYYKLLDAWEKGKNLSANETFQAVMDYAESHKIENCEVANDVIYAMIGQINNDNTKPFKEHKTNQDILFADYDMGKNHFAYYDKISANYHIDMQAERTMWNTGFKYRNDGVDIELMDDTPIVFETEEGEWMKYTLKSDKKGQFQFNITYQNDSEEGKIRINNGAESLIVPLPIASKKWNTITTKAISLEKGKNEIVFYIIKGDLKLKSFNVTSK</sequence>
<dbReference type="PANTHER" id="PTHR31297">
    <property type="entry name" value="GLUCAN ENDO-1,6-BETA-GLUCOSIDASE B"/>
    <property type="match status" value="1"/>
</dbReference>
<dbReference type="CDD" id="cd04080">
    <property type="entry name" value="CBM6_cellulase-like"/>
    <property type="match status" value="1"/>
</dbReference>
<dbReference type="AlphaFoldDB" id="A0A7X9XAT1"/>
<comment type="caution">
    <text evidence="6">The sequence shown here is derived from an EMBL/GenBank/DDBJ whole genome shotgun (WGS) entry which is preliminary data.</text>
</comment>
<dbReference type="Proteomes" id="UP000576082">
    <property type="component" value="Unassembled WGS sequence"/>
</dbReference>
<dbReference type="InterPro" id="IPR001547">
    <property type="entry name" value="Glyco_hydro_5"/>
</dbReference>
<dbReference type="Pfam" id="PF18099">
    <property type="entry name" value="CBM_35_2"/>
    <property type="match status" value="1"/>
</dbReference>
<feature type="domain" description="Glycoside hydrolase family 5" evidence="4">
    <location>
        <begin position="84"/>
        <end position="351"/>
    </location>
</feature>
<dbReference type="Gene3D" id="2.60.120.260">
    <property type="entry name" value="Galactose-binding domain-like"/>
    <property type="match status" value="1"/>
</dbReference>
<accession>A0A7X9XAT1</accession>
<proteinExistence type="inferred from homology"/>
<dbReference type="RefSeq" id="WP_169658250.1">
    <property type="nucleotide sequence ID" value="NZ_JABANE010000053.1"/>
</dbReference>
<evidence type="ECO:0000259" key="5">
    <source>
        <dbReference type="Pfam" id="PF18099"/>
    </source>
</evidence>
<dbReference type="GO" id="GO:0008422">
    <property type="term" value="F:beta-glucosidase activity"/>
    <property type="evidence" value="ECO:0007669"/>
    <property type="project" value="TreeGrafter"/>
</dbReference>
<dbReference type="InterPro" id="IPR050386">
    <property type="entry name" value="Glycosyl_hydrolase_5"/>
</dbReference>
<evidence type="ECO:0000256" key="1">
    <source>
        <dbReference type="ARBA" id="ARBA00022801"/>
    </source>
</evidence>